<dbReference type="EMBL" id="CAAE01010501">
    <property type="protein sequence ID" value="CAF93172.1"/>
    <property type="molecule type" value="Genomic_DNA"/>
</dbReference>
<feature type="compositionally biased region" description="Low complexity" evidence="1">
    <location>
        <begin position="84"/>
        <end position="98"/>
    </location>
</feature>
<dbReference type="PROSITE" id="PS51906">
    <property type="entry name" value="ZF_UBZ2"/>
    <property type="match status" value="1"/>
</dbReference>
<dbReference type="AlphaFoldDB" id="Q4T1R0"/>
<feature type="region of interest" description="Disordered" evidence="1">
    <location>
        <begin position="1"/>
        <end position="28"/>
    </location>
</feature>
<dbReference type="GO" id="GO:0043130">
    <property type="term" value="F:ubiquitin binding"/>
    <property type="evidence" value="ECO:0007669"/>
    <property type="project" value="InterPro"/>
</dbReference>
<dbReference type="PANTHER" id="PTHR37862">
    <property type="entry name" value="FANCONI ANEMIA CORE COMPLEX-ASSOCIATED PROTEIN 20"/>
    <property type="match status" value="1"/>
</dbReference>
<feature type="domain" description="UBZ2-type" evidence="2">
    <location>
        <begin position="113"/>
        <end position="149"/>
    </location>
</feature>
<dbReference type="GO" id="GO:0043240">
    <property type="term" value="C:Fanconi anaemia nuclear complex"/>
    <property type="evidence" value="ECO:0007669"/>
    <property type="project" value="TreeGrafter"/>
</dbReference>
<dbReference type="OrthoDB" id="10063431at2759"/>
<proteinExistence type="predicted"/>
<evidence type="ECO:0000313" key="3">
    <source>
        <dbReference type="EMBL" id="CAF93172.1"/>
    </source>
</evidence>
<dbReference type="PANTHER" id="PTHR37862:SF1">
    <property type="entry name" value="FANCONI ANEMIA CORE COMPLEX-ASSOCIATED PROTEIN 20"/>
    <property type="match status" value="1"/>
</dbReference>
<protein>
    <submittedName>
        <fullName evidence="3">(spotted green pufferfish) hypothetical protein</fullName>
    </submittedName>
</protein>
<gene>
    <name evidence="3" type="ORF">GSTENG00008685001</name>
</gene>
<reference evidence="3" key="2">
    <citation type="submission" date="2004-02" db="EMBL/GenBank/DDBJ databases">
        <authorList>
            <consortium name="Genoscope"/>
            <consortium name="Whitehead Institute Centre for Genome Research"/>
        </authorList>
    </citation>
    <scope>NUCLEOTIDE SEQUENCE</scope>
</reference>
<dbReference type="InterPro" id="IPR052689">
    <property type="entry name" value="FA_core_complex_assoc"/>
</dbReference>
<name>Q4T1R0_TETNG</name>
<comment type="caution">
    <text evidence="3">The sequence shown here is derived from an EMBL/GenBank/DDBJ whole genome shotgun (WGS) entry which is preliminary data.</text>
</comment>
<dbReference type="InterPro" id="IPR031490">
    <property type="entry name" value="UBZ2_FAAP20"/>
</dbReference>
<evidence type="ECO:0000256" key="1">
    <source>
        <dbReference type="SAM" id="MobiDB-lite"/>
    </source>
</evidence>
<sequence>MLEAFLSQPEKQSRHQVPELPRSSTESLILVANQDRCLDVEDVPPFPKSSAPPSSPAQTGGPAEPGDTRNVKTVSPHDHRAAPSSASLSSSVSDSKGSQHQTSVCGPDPAAVLQTCPMCCLLFPSGFSQMDQDRHLAKCLSEVRTDMTW</sequence>
<dbReference type="Pfam" id="PF15750">
    <property type="entry name" value="UBZ_FAAP20"/>
    <property type="match status" value="1"/>
</dbReference>
<feature type="region of interest" description="Disordered" evidence="1">
    <location>
        <begin position="40"/>
        <end position="106"/>
    </location>
</feature>
<organism evidence="3">
    <name type="scientific">Tetraodon nigroviridis</name>
    <name type="common">Spotted green pufferfish</name>
    <name type="synonym">Chelonodon nigroviridis</name>
    <dbReference type="NCBI Taxonomy" id="99883"/>
    <lineage>
        <taxon>Eukaryota</taxon>
        <taxon>Metazoa</taxon>
        <taxon>Chordata</taxon>
        <taxon>Craniata</taxon>
        <taxon>Vertebrata</taxon>
        <taxon>Euteleostomi</taxon>
        <taxon>Actinopterygii</taxon>
        <taxon>Neopterygii</taxon>
        <taxon>Teleostei</taxon>
        <taxon>Neoteleostei</taxon>
        <taxon>Acanthomorphata</taxon>
        <taxon>Eupercaria</taxon>
        <taxon>Tetraodontiformes</taxon>
        <taxon>Tetradontoidea</taxon>
        <taxon>Tetraodontidae</taxon>
        <taxon>Tetraodon</taxon>
    </lineage>
</organism>
<accession>Q4T1R0</accession>
<feature type="compositionally biased region" description="Basic and acidic residues" evidence="1">
    <location>
        <begin position="66"/>
        <end position="81"/>
    </location>
</feature>
<evidence type="ECO:0000259" key="2">
    <source>
        <dbReference type="PROSITE" id="PS51906"/>
    </source>
</evidence>
<dbReference type="KEGG" id="tng:GSTEN00008685G001"/>
<reference evidence="3" key="1">
    <citation type="journal article" date="2004" name="Nature">
        <title>Genome duplication in the teleost fish Tetraodon nigroviridis reveals the early vertebrate proto-karyotype.</title>
        <authorList>
            <person name="Jaillon O."/>
            <person name="Aury J.-M."/>
            <person name="Brunet F."/>
            <person name="Petit J.-L."/>
            <person name="Stange-Thomann N."/>
            <person name="Mauceli E."/>
            <person name="Bouneau L."/>
            <person name="Fischer C."/>
            <person name="Ozouf-Costaz C."/>
            <person name="Bernot A."/>
            <person name="Nicaud S."/>
            <person name="Jaffe D."/>
            <person name="Fisher S."/>
            <person name="Lutfalla G."/>
            <person name="Dossat C."/>
            <person name="Segurens B."/>
            <person name="Dasilva C."/>
            <person name="Salanoubat M."/>
            <person name="Levy M."/>
            <person name="Boudet N."/>
            <person name="Castellano S."/>
            <person name="Anthouard V."/>
            <person name="Jubin C."/>
            <person name="Castelli V."/>
            <person name="Katinka M."/>
            <person name="Vacherie B."/>
            <person name="Biemont C."/>
            <person name="Skalli Z."/>
            <person name="Cattolico L."/>
            <person name="Poulain J."/>
            <person name="De Berardinis V."/>
            <person name="Cruaud C."/>
            <person name="Duprat S."/>
            <person name="Brottier P."/>
            <person name="Coutanceau J.-P."/>
            <person name="Gouzy J."/>
            <person name="Parra G."/>
            <person name="Lardier G."/>
            <person name="Chapple C."/>
            <person name="McKernan K.J."/>
            <person name="McEwan P."/>
            <person name="Bosak S."/>
            <person name="Kellis M."/>
            <person name="Volff J.-N."/>
            <person name="Guigo R."/>
            <person name="Zody M.C."/>
            <person name="Mesirov J."/>
            <person name="Lindblad-Toh K."/>
            <person name="Birren B."/>
            <person name="Nusbaum C."/>
            <person name="Kahn D."/>
            <person name="Robinson-Rechavi M."/>
            <person name="Laudet V."/>
            <person name="Schachter V."/>
            <person name="Quetier F."/>
            <person name="Saurin W."/>
            <person name="Scarpelli C."/>
            <person name="Wincker P."/>
            <person name="Lander E.S."/>
            <person name="Weissenbach J."/>
            <person name="Roest Crollius H."/>
        </authorList>
    </citation>
    <scope>NUCLEOTIDE SEQUENCE [LARGE SCALE GENOMIC DNA]</scope>
</reference>